<dbReference type="InterPro" id="IPR001810">
    <property type="entry name" value="F-box_dom"/>
</dbReference>
<name>F2DVF2_HORVV</name>
<dbReference type="SUPFAM" id="SSF81383">
    <property type="entry name" value="F-box domain"/>
    <property type="match status" value="1"/>
</dbReference>
<reference evidence="4" key="3">
    <citation type="submission" date="2020-10" db="EMBL/GenBank/DDBJ databases">
        <authorList>
            <person name="Scholz U."/>
            <person name="Mascher M."/>
            <person name="Fiebig A."/>
        </authorList>
    </citation>
    <scope>NUCLEOTIDE SEQUENCE [LARGE SCALE GENOMIC DNA]</scope>
    <source>
        <strain evidence="4">cv. Morex</strain>
    </source>
</reference>
<gene>
    <name evidence="4" type="primary">LOC123410749</name>
</gene>
<evidence type="ECO:0000313" key="5">
    <source>
        <dbReference type="Proteomes" id="UP000011116"/>
    </source>
</evidence>
<dbReference type="Gramene" id="HORVU.MOREX.r2.7HG0622210.1">
    <property type="protein sequence ID" value="HORVU.MOREX.r2.7HG0622210.1.CDS.1"/>
    <property type="gene ID" value="HORVU.MOREX.r2.7HG0622210"/>
</dbReference>
<organism evidence="2">
    <name type="scientific">Hordeum vulgare subsp. vulgare</name>
    <name type="common">Domesticated barley</name>
    <dbReference type="NCBI Taxonomy" id="112509"/>
    <lineage>
        <taxon>Eukaryota</taxon>
        <taxon>Viridiplantae</taxon>
        <taxon>Streptophyta</taxon>
        <taxon>Embryophyta</taxon>
        <taxon>Tracheophyta</taxon>
        <taxon>Spermatophyta</taxon>
        <taxon>Magnoliopsida</taxon>
        <taxon>Liliopsida</taxon>
        <taxon>Poales</taxon>
        <taxon>Poaceae</taxon>
        <taxon>BOP clade</taxon>
        <taxon>Pooideae</taxon>
        <taxon>Triticodae</taxon>
        <taxon>Triticeae</taxon>
        <taxon>Hordeinae</taxon>
        <taxon>Hordeum</taxon>
    </lineage>
</organism>
<evidence type="ECO:0000313" key="2">
    <source>
        <dbReference type="EMBL" id="BAJ99073.1"/>
    </source>
</evidence>
<evidence type="ECO:0000259" key="1">
    <source>
        <dbReference type="SMART" id="SM00256"/>
    </source>
</evidence>
<dbReference type="AlphaFoldDB" id="F2DVF2"/>
<proteinExistence type="evidence at transcript level"/>
<dbReference type="EMBL" id="AK367870">
    <property type="protein sequence ID" value="BAJ99073.1"/>
    <property type="molecule type" value="mRNA"/>
</dbReference>
<dbReference type="Pfam" id="PF00646">
    <property type="entry name" value="F-box"/>
    <property type="match status" value="1"/>
</dbReference>
<reference evidence="2" key="1">
    <citation type="journal article" date="2011" name="Plant Physiol.">
        <title>Comprehensive sequence analysis of 24,783 barley full-length cDNAs derived from 12 clone libraries.</title>
        <authorList>
            <person name="Matsumoto T."/>
            <person name="Tanaka T."/>
            <person name="Sakai H."/>
            <person name="Amano N."/>
            <person name="Kanamori H."/>
            <person name="Kurita K."/>
            <person name="Kikuta A."/>
            <person name="Kamiya K."/>
            <person name="Yamamoto M."/>
            <person name="Ikawa H."/>
            <person name="Fujii N."/>
            <person name="Hori K."/>
            <person name="Itoh T."/>
            <person name="Sato K."/>
        </authorList>
    </citation>
    <scope>NUCLEOTIDE SEQUENCE</scope>
    <source>
        <tissue evidence="3">Flower</tissue>
        <tissue evidence="2">Shoot and root</tissue>
    </source>
</reference>
<evidence type="ECO:0000313" key="4">
    <source>
        <dbReference type="EnsemblPlants" id="HORVU.MOREX.r3.7HG0749880.1.CDS1"/>
    </source>
</evidence>
<dbReference type="EnsemblPlants" id="HORVU.MOREX.r3.7HG0749880.1">
    <property type="protein sequence ID" value="HORVU.MOREX.r3.7HG0749880.1.CDS1"/>
    <property type="gene ID" value="HORVU.MOREX.r3.7HG0749880"/>
</dbReference>
<dbReference type="RefSeq" id="XP_044959626.1">
    <property type="nucleotide sequence ID" value="XM_045103691.1"/>
</dbReference>
<dbReference type="PANTHER" id="PTHR31264:SF19">
    <property type="entry name" value="F-BOX DOMAIN-CONTAINING PROTEIN"/>
    <property type="match status" value="1"/>
</dbReference>
<accession>F2DVF2</accession>
<reference evidence="5" key="2">
    <citation type="journal article" date="2012" name="Nature">
        <title>A physical, genetic and functional sequence assembly of the barley genome.</title>
        <authorList>
            <consortium name="The International Barley Genome Sequencing Consortium"/>
            <person name="Mayer K.F."/>
            <person name="Waugh R."/>
            <person name="Brown J.W."/>
            <person name="Schulman A."/>
            <person name="Langridge P."/>
            <person name="Platzer M."/>
            <person name="Fincher G.B."/>
            <person name="Muehlbauer G.J."/>
            <person name="Sato K."/>
            <person name="Close T.J."/>
            <person name="Wise R.P."/>
            <person name="Stein N."/>
        </authorList>
    </citation>
    <scope>NUCLEOTIDE SEQUENCE [LARGE SCALE GENOMIC DNA]</scope>
    <source>
        <strain evidence="5">cv. Morex</strain>
    </source>
</reference>
<dbReference type="Gramene" id="HORVU.MOREX.r3.7HG0749880.1">
    <property type="protein sequence ID" value="HORVU.MOREX.r3.7HG0749880.1.CDS1"/>
    <property type="gene ID" value="HORVU.MOREX.r3.7HG0749880"/>
</dbReference>
<dbReference type="InterPro" id="IPR036047">
    <property type="entry name" value="F-box-like_dom_sf"/>
</dbReference>
<dbReference type="SMART" id="SM00256">
    <property type="entry name" value="FBOX"/>
    <property type="match status" value="1"/>
</dbReference>
<dbReference type="PANTHER" id="PTHR31264">
    <property type="entry name" value="OS07G0554500 PROTEIN-RELATED"/>
    <property type="match status" value="1"/>
</dbReference>
<dbReference type="RefSeq" id="XP_044959625.1">
    <property type="nucleotide sequence ID" value="XM_045103690.1"/>
</dbReference>
<dbReference type="GeneID" id="123410749"/>
<protein>
    <submittedName>
        <fullName evidence="2">Predicted protein</fullName>
    </submittedName>
</protein>
<dbReference type="OrthoDB" id="673887at2759"/>
<evidence type="ECO:0000313" key="3">
    <source>
        <dbReference type="EMBL" id="BAK07740.1"/>
    </source>
</evidence>
<keyword evidence="5" id="KW-1185">Reference proteome</keyword>
<sequence length="439" mass="49463">MAAPASDSIPIPDELLEEVLLRLPTLNALALASAACTSFRRVIKGRAFRRRFRALHRPPLLGFIDAAGFRPTEAPHPSAPLAGALAPFAADFSFVPVPAVVSSSCSHHPPGEGPRWRPRDVRDGRVLLHWISLHHCTINNWGYSEELISLNGDYDDGVRTKRERCNAAKVHLAVCHPLSRRYVLLPTIPEYLAAQPQDRLWAFEPVLAPATGDHGEEEPFKVICFARYRKKFVLFVFSSTASEQWSMVESPSSFLSLERMSCFDCVRDCFYWTAPYHWSDHLMVLDTRTMRFSTVDLLTGCHQGIIDLDDQMFRLRRPNAVVAGRQGALEMFSLVRQHGSFALYHTSLQNNSQEWKLEKIVQLPDQYDGYSVSTAGAAEGFLFFQGAPEGHPVEHVDCYSMEVKTYEITKVCSKLVDFSNQKRALPYFSFPSVLSEPTI</sequence>
<feature type="domain" description="F-box" evidence="1">
    <location>
        <begin position="11"/>
        <end position="52"/>
    </location>
</feature>
<dbReference type="Proteomes" id="UP000011116">
    <property type="component" value="Chromosome 7H"/>
</dbReference>
<reference evidence="4" key="4">
    <citation type="submission" date="2022-01" db="UniProtKB">
        <authorList>
            <consortium name="EnsemblPlants"/>
        </authorList>
    </citation>
    <scope>IDENTIFICATION</scope>
    <source>
        <strain evidence="4">subsp. vulgare</strain>
    </source>
</reference>
<dbReference type="EMBL" id="AK376545">
    <property type="protein sequence ID" value="BAK07740.1"/>
    <property type="molecule type" value="mRNA"/>
</dbReference>
<dbReference type="KEGG" id="hvg:123410749"/>